<protein>
    <submittedName>
        <fullName evidence="3">NUDIX hydrolase</fullName>
    </submittedName>
</protein>
<dbReference type="Gene3D" id="3.90.79.10">
    <property type="entry name" value="Nucleoside Triphosphate Pyrophosphohydrolase"/>
    <property type="match status" value="1"/>
</dbReference>
<keyword evidence="4" id="KW-1185">Reference proteome</keyword>
<dbReference type="Proteomes" id="UP001447842">
    <property type="component" value="Chromosome"/>
</dbReference>
<evidence type="ECO:0000256" key="1">
    <source>
        <dbReference type="ARBA" id="ARBA00022801"/>
    </source>
</evidence>
<dbReference type="InterPro" id="IPR000086">
    <property type="entry name" value="NUDIX_hydrolase_dom"/>
</dbReference>
<organism evidence="3 4">
    <name type="scientific">Sulfurimonas diazotrophicus</name>
    <dbReference type="NCBI Taxonomy" id="3131939"/>
    <lineage>
        <taxon>Bacteria</taxon>
        <taxon>Pseudomonadati</taxon>
        <taxon>Campylobacterota</taxon>
        <taxon>Epsilonproteobacteria</taxon>
        <taxon>Campylobacterales</taxon>
        <taxon>Sulfurimonadaceae</taxon>
        <taxon>Sulfurimonas</taxon>
    </lineage>
</organism>
<dbReference type="InterPro" id="IPR020476">
    <property type="entry name" value="Nudix_hydrolase"/>
</dbReference>
<dbReference type="GO" id="GO:0016787">
    <property type="term" value="F:hydrolase activity"/>
    <property type="evidence" value="ECO:0007669"/>
    <property type="project" value="UniProtKB-KW"/>
</dbReference>
<feature type="domain" description="Nudix hydrolase" evidence="2">
    <location>
        <begin position="5"/>
        <end position="137"/>
    </location>
</feature>
<sequence length="141" mass="15627">MIETPYVSVDGIVELFDSEGCFVGIVLISRKNPPYGWALPGGFVDIGETVEQAVCREMHEEISLEVQVDRLLGVYSDPARDPRFHTVSAVFVCRATGVPMAADDAKEVRVVSRDEAHALPLVFDHQRIMEDYLSGKQCVTD</sequence>
<proteinExistence type="predicted"/>
<dbReference type="PANTHER" id="PTHR43736">
    <property type="entry name" value="ADP-RIBOSE PYROPHOSPHATASE"/>
    <property type="match status" value="1"/>
</dbReference>
<dbReference type="Pfam" id="PF00293">
    <property type="entry name" value="NUDIX"/>
    <property type="match status" value="1"/>
</dbReference>
<gene>
    <name evidence="3" type="ORF">WCY31_02885</name>
</gene>
<evidence type="ECO:0000259" key="2">
    <source>
        <dbReference type="PROSITE" id="PS51462"/>
    </source>
</evidence>
<name>A0ABZ3HD76_9BACT</name>
<dbReference type="InterPro" id="IPR015797">
    <property type="entry name" value="NUDIX_hydrolase-like_dom_sf"/>
</dbReference>
<dbReference type="SUPFAM" id="SSF55811">
    <property type="entry name" value="Nudix"/>
    <property type="match status" value="1"/>
</dbReference>
<keyword evidence="1 3" id="KW-0378">Hydrolase</keyword>
<dbReference type="PRINTS" id="PR00502">
    <property type="entry name" value="NUDIXFAMILY"/>
</dbReference>
<accession>A0ABZ3HD76</accession>
<evidence type="ECO:0000313" key="4">
    <source>
        <dbReference type="Proteomes" id="UP001447842"/>
    </source>
</evidence>
<dbReference type="RefSeq" id="WP_345973053.1">
    <property type="nucleotide sequence ID" value="NZ_CP147920.1"/>
</dbReference>
<reference evidence="3 4" key="1">
    <citation type="submission" date="2024-03" db="EMBL/GenBank/DDBJ databases">
        <title>Sulfurimonas sp. HSL3-1.</title>
        <authorList>
            <person name="Wang S."/>
        </authorList>
    </citation>
    <scope>NUCLEOTIDE SEQUENCE [LARGE SCALE GENOMIC DNA]</scope>
    <source>
        <strain evidence="3 4">HSL3-1</strain>
    </source>
</reference>
<dbReference type="CDD" id="cd18873">
    <property type="entry name" value="NUDIX_NadM_like"/>
    <property type="match status" value="1"/>
</dbReference>
<dbReference type="EMBL" id="CP147920">
    <property type="protein sequence ID" value="XAU15651.1"/>
    <property type="molecule type" value="Genomic_DNA"/>
</dbReference>
<evidence type="ECO:0000313" key="3">
    <source>
        <dbReference type="EMBL" id="XAU15651.1"/>
    </source>
</evidence>
<dbReference type="PROSITE" id="PS51462">
    <property type="entry name" value="NUDIX"/>
    <property type="match status" value="1"/>
</dbReference>
<dbReference type="PANTHER" id="PTHR43736:SF1">
    <property type="entry name" value="DIHYDRONEOPTERIN TRIPHOSPHATE DIPHOSPHATASE"/>
    <property type="match status" value="1"/>
</dbReference>